<dbReference type="Proteomes" id="UP000251889">
    <property type="component" value="Unassembled WGS sequence"/>
</dbReference>
<comment type="caution">
    <text evidence="2">The sequence shown here is derived from an EMBL/GenBank/DDBJ whole genome shotgun (WGS) entry which is preliminary data.</text>
</comment>
<sequence length="201" mass="22444">MKIISVMRKTTVLLVIMVAFAVGCQKPKGGDGDAGIVYEKPKETITLEQATAMYGAYQKRYEALNASVGKEDARYGWHSVDFYKGYIGFLEQEAKKVNMKISGLRMYYVAYPADSIKYGIQADYQTFIYVPTYYDEKKQAHIAFDPLHVENGVPKPIHEIITTGKDRAANGTSIYKLTSTATETTSSVANMGEMCKPNCRD</sequence>
<accession>A0A364XYG3</accession>
<organism evidence="2 3">
    <name type="scientific">Pseudochryseolinea flava</name>
    <dbReference type="NCBI Taxonomy" id="2059302"/>
    <lineage>
        <taxon>Bacteria</taxon>
        <taxon>Pseudomonadati</taxon>
        <taxon>Bacteroidota</taxon>
        <taxon>Cytophagia</taxon>
        <taxon>Cytophagales</taxon>
        <taxon>Fulvivirgaceae</taxon>
        <taxon>Pseudochryseolinea</taxon>
    </lineage>
</organism>
<dbReference type="AlphaFoldDB" id="A0A364XYG3"/>
<evidence type="ECO:0008006" key="4">
    <source>
        <dbReference type="Google" id="ProtNLM"/>
    </source>
</evidence>
<proteinExistence type="predicted"/>
<keyword evidence="1" id="KW-0732">Signal</keyword>
<protein>
    <recommendedName>
        <fullName evidence="4">Lipoprotein</fullName>
    </recommendedName>
</protein>
<evidence type="ECO:0000256" key="1">
    <source>
        <dbReference type="SAM" id="SignalP"/>
    </source>
</evidence>
<feature type="chain" id="PRO_5016934291" description="Lipoprotein" evidence="1">
    <location>
        <begin position="22"/>
        <end position="201"/>
    </location>
</feature>
<name>A0A364XYG3_9BACT</name>
<evidence type="ECO:0000313" key="2">
    <source>
        <dbReference type="EMBL" id="RAV98466.1"/>
    </source>
</evidence>
<keyword evidence="3" id="KW-1185">Reference proteome</keyword>
<dbReference type="EMBL" id="QMFY01000017">
    <property type="protein sequence ID" value="RAV98466.1"/>
    <property type="molecule type" value="Genomic_DNA"/>
</dbReference>
<evidence type="ECO:0000313" key="3">
    <source>
        <dbReference type="Proteomes" id="UP000251889"/>
    </source>
</evidence>
<gene>
    <name evidence="2" type="ORF">DQQ10_23360</name>
</gene>
<feature type="signal peptide" evidence="1">
    <location>
        <begin position="1"/>
        <end position="21"/>
    </location>
</feature>
<reference evidence="2 3" key="1">
    <citation type="submission" date="2018-06" db="EMBL/GenBank/DDBJ databases">
        <title>Chryseolinea flavus sp. nov., a member of the phylum Bacteroidetes isolated from soil.</title>
        <authorList>
            <person name="Li Y."/>
            <person name="Wang J."/>
        </authorList>
    </citation>
    <scope>NUCLEOTIDE SEQUENCE [LARGE SCALE GENOMIC DNA]</scope>
    <source>
        <strain evidence="2 3">SDU1-6</strain>
    </source>
</reference>
<dbReference type="PROSITE" id="PS51257">
    <property type="entry name" value="PROKAR_LIPOPROTEIN"/>
    <property type="match status" value="1"/>
</dbReference>